<feature type="domain" description="Thioredoxin" evidence="1">
    <location>
        <begin position="52"/>
        <end position="132"/>
    </location>
</feature>
<organism evidence="3">
    <name type="scientific">freshwater metagenome</name>
    <dbReference type="NCBI Taxonomy" id="449393"/>
    <lineage>
        <taxon>unclassified sequences</taxon>
        <taxon>metagenomes</taxon>
        <taxon>ecological metagenomes</taxon>
    </lineage>
</organism>
<evidence type="ECO:0000313" key="7">
    <source>
        <dbReference type="EMBL" id="CAB5016854.1"/>
    </source>
</evidence>
<dbReference type="EMBL" id="CAFBPS010000001">
    <property type="protein sequence ID" value="CAB5016854.1"/>
    <property type="molecule type" value="Genomic_DNA"/>
</dbReference>
<sequence>MTSVVIALTIGAVVAVTALVIRQRRVIDAPTQKVFSAPTQIDRTDFPTSQHEWMIAVFTSASCHACADMLAKAQVVASKNVSVVEIEYSNKKELHIKYNIEAVPTVVVSDARGIVHKSFLGPVSATDLWADIASVRDLQ</sequence>
<evidence type="ECO:0000313" key="5">
    <source>
        <dbReference type="EMBL" id="CAB4857797.1"/>
    </source>
</evidence>
<evidence type="ECO:0000259" key="1">
    <source>
        <dbReference type="Pfam" id="PF00085"/>
    </source>
</evidence>
<dbReference type="SUPFAM" id="SSF52833">
    <property type="entry name" value="Thioredoxin-like"/>
    <property type="match status" value="1"/>
</dbReference>
<accession>A0A6J6UNI0</accession>
<dbReference type="EMBL" id="CAFAAL010000047">
    <property type="protein sequence ID" value="CAB4801729.1"/>
    <property type="molecule type" value="Genomic_DNA"/>
</dbReference>
<evidence type="ECO:0000313" key="4">
    <source>
        <dbReference type="EMBL" id="CAB4801729.1"/>
    </source>
</evidence>
<dbReference type="EMBL" id="CAEZZP010000002">
    <property type="protein sequence ID" value="CAB4760558.1"/>
    <property type="molecule type" value="Genomic_DNA"/>
</dbReference>
<dbReference type="EMBL" id="CAFBMF010000003">
    <property type="protein sequence ID" value="CAB4888059.1"/>
    <property type="molecule type" value="Genomic_DNA"/>
</dbReference>
<dbReference type="EMBL" id="CAEZYH010000004">
    <property type="protein sequence ID" value="CAB4707735.1"/>
    <property type="molecule type" value="Genomic_DNA"/>
</dbReference>
<dbReference type="InterPro" id="IPR013766">
    <property type="entry name" value="Thioredoxin_domain"/>
</dbReference>
<dbReference type="EMBL" id="CAFBLJ010000008">
    <property type="protein sequence ID" value="CAB4857797.1"/>
    <property type="molecule type" value="Genomic_DNA"/>
</dbReference>
<dbReference type="Gene3D" id="3.40.30.10">
    <property type="entry name" value="Glutaredoxin"/>
    <property type="match status" value="1"/>
</dbReference>
<gene>
    <name evidence="2" type="ORF">UFOPK2658_00198</name>
    <name evidence="3" type="ORF">UFOPK2880_00077</name>
    <name evidence="4" type="ORF">UFOPK3004_00716</name>
    <name evidence="5" type="ORF">UFOPK3304_00279</name>
    <name evidence="6" type="ORF">UFOPK3494_00098</name>
    <name evidence="7" type="ORF">UFOPK4134_00040</name>
</gene>
<reference evidence="3" key="1">
    <citation type="submission" date="2020-05" db="EMBL/GenBank/DDBJ databases">
        <authorList>
            <person name="Chiriac C."/>
            <person name="Salcher M."/>
            <person name="Ghai R."/>
            <person name="Kavagutti S V."/>
        </authorList>
    </citation>
    <scope>NUCLEOTIDE SEQUENCE</scope>
</reference>
<evidence type="ECO:0000313" key="6">
    <source>
        <dbReference type="EMBL" id="CAB4888059.1"/>
    </source>
</evidence>
<dbReference type="InterPro" id="IPR036249">
    <property type="entry name" value="Thioredoxin-like_sf"/>
</dbReference>
<evidence type="ECO:0000313" key="2">
    <source>
        <dbReference type="EMBL" id="CAB4707735.1"/>
    </source>
</evidence>
<dbReference type="Pfam" id="PF00085">
    <property type="entry name" value="Thioredoxin"/>
    <property type="match status" value="1"/>
</dbReference>
<evidence type="ECO:0000313" key="3">
    <source>
        <dbReference type="EMBL" id="CAB4760558.1"/>
    </source>
</evidence>
<proteinExistence type="predicted"/>
<dbReference type="AlphaFoldDB" id="A0A6J6UNI0"/>
<protein>
    <submittedName>
        <fullName evidence="3">Unannotated protein</fullName>
    </submittedName>
</protein>
<name>A0A6J6UNI0_9ZZZZ</name>